<evidence type="ECO:0000313" key="2">
    <source>
        <dbReference type="Proteomes" id="UP000280819"/>
    </source>
</evidence>
<dbReference type="EMBL" id="RQZG01000002">
    <property type="protein sequence ID" value="RRD06689.1"/>
    <property type="molecule type" value="Genomic_DNA"/>
</dbReference>
<dbReference type="InterPro" id="IPR009057">
    <property type="entry name" value="Homeodomain-like_sf"/>
</dbReference>
<dbReference type="Proteomes" id="UP000280819">
    <property type="component" value="Unassembled WGS sequence"/>
</dbReference>
<name>A0A3P1TBB7_9ACTN</name>
<comment type="caution">
    <text evidence="1">The sequence shown here is derived from an EMBL/GenBank/DDBJ whole genome shotgun (WGS) entry which is preliminary data.</text>
</comment>
<dbReference type="InterPro" id="IPR036271">
    <property type="entry name" value="Tet_transcr_reg_TetR-rel_C_sf"/>
</dbReference>
<evidence type="ECO:0000313" key="1">
    <source>
        <dbReference type="EMBL" id="RRD06689.1"/>
    </source>
</evidence>
<dbReference type="AlphaFoldDB" id="A0A3P1TBB7"/>
<sequence length="219" mass="24254">MTTGRRRGRPPRLSREEVAEAVLEVGFPDLTFAAVRQRLGVGETTLFRYAPDRDELVRLGLGRMVETARWPTLSGSWRDVLRACAHCLWRTCERHPGAAAEAARGLIPLSGVRLVDDLCIHLVECGFTAHGAVLACDMVFDLVIDSRRGAEGLDGLTGGGPRRRDLQEVWGALPEPEEGGDPVRRVVQETRRTMVQRPPIEWFDTKLEIILDGVAASLH</sequence>
<organism evidence="1 2">
    <name type="scientific">Arachnia propionica</name>
    <dbReference type="NCBI Taxonomy" id="1750"/>
    <lineage>
        <taxon>Bacteria</taxon>
        <taxon>Bacillati</taxon>
        <taxon>Actinomycetota</taxon>
        <taxon>Actinomycetes</taxon>
        <taxon>Propionibacteriales</taxon>
        <taxon>Propionibacteriaceae</taxon>
        <taxon>Arachnia</taxon>
    </lineage>
</organism>
<protein>
    <submittedName>
        <fullName evidence="1">TetR/AcrR family transcriptional regulator</fullName>
    </submittedName>
</protein>
<reference evidence="1 2" key="1">
    <citation type="submission" date="2018-11" db="EMBL/GenBank/DDBJ databases">
        <title>Genomes From Bacteria Associated with the Canine Oral Cavity: a Test Case for Automated Genome-Based Taxonomic Assignment.</title>
        <authorList>
            <person name="Coil D.A."/>
            <person name="Jospin G."/>
            <person name="Darling A.E."/>
            <person name="Wallis C."/>
            <person name="Davis I.J."/>
            <person name="Harris S."/>
            <person name="Eisen J.A."/>
            <person name="Holcombe L.J."/>
            <person name="O'Flynn C."/>
        </authorList>
    </citation>
    <scope>NUCLEOTIDE SEQUENCE [LARGE SCALE GENOMIC DNA]</scope>
    <source>
        <strain evidence="1 2">OH887_COT-365</strain>
    </source>
</reference>
<dbReference type="Gene3D" id="1.10.357.10">
    <property type="entry name" value="Tetracycline Repressor, domain 2"/>
    <property type="match status" value="1"/>
</dbReference>
<proteinExistence type="predicted"/>
<gene>
    <name evidence="1" type="ORF">EII34_03430</name>
</gene>
<dbReference type="Gene3D" id="1.10.10.60">
    <property type="entry name" value="Homeodomain-like"/>
    <property type="match status" value="1"/>
</dbReference>
<dbReference type="SUPFAM" id="SSF46689">
    <property type="entry name" value="Homeodomain-like"/>
    <property type="match status" value="1"/>
</dbReference>
<dbReference type="RefSeq" id="WP_124842940.1">
    <property type="nucleotide sequence ID" value="NZ_JAUNKP010000002.1"/>
</dbReference>
<accession>A0A3P1TBB7</accession>
<dbReference type="OrthoDB" id="2570341at2"/>
<dbReference type="SUPFAM" id="SSF48498">
    <property type="entry name" value="Tetracyclin repressor-like, C-terminal domain"/>
    <property type="match status" value="1"/>
</dbReference>